<reference evidence="2" key="1">
    <citation type="submission" date="2022-10" db="EMBL/GenBank/DDBJ databases">
        <title>Culturing micro-colonial fungi from biological soil crusts in the Mojave desert and describing Neophaeococcomyces mojavensis, and introducing the new genera and species Taxawa tesnikishii.</title>
        <authorList>
            <person name="Kurbessoian T."/>
            <person name="Stajich J.E."/>
        </authorList>
    </citation>
    <scope>NUCLEOTIDE SEQUENCE</scope>
    <source>
        <strain evidence="2">TK_41</strain>
    </source>
</reference>
<feature type="compositionally biased region" description="Polar residues" evidence="1">
    <location>
        <begin position="43"/>
        <end position="61"/>
    </location>
</feature>
<proteinExistence type="predicted"/>
<feature type="compositionally biased region" description="Acidic residues" evidence="1">
    <location>
        <begin position="349"/>
        <end position="360"/>
    </location>
</feature>
<dbReference type="AlphaFoldDB" id="A0AA38WWI6"/>
<feature type="region of interest" description="Disordered" evidence="1">
    <location>
        <begin position="340"/>
        <end position="360"/>
    </location>
</feature>
<comment type="caution">
    <text evidence="2">The sequence shown here is derived from an EMBL/GenBank/DDBJ whole genome shotgun (WGS) entry which is preliminary data.</text>
</comment>
<sequence length="360" mass="41150">MGPRKSKRTKPKGKGKGKEKNESSSDHLESVAADAIEEEQEDTTAGSVDISATETPASDTISRLHSKKRRNKKKSPSANLSGIPEPIRPKEDPLEPVTKAPPPSAETTFDPKENALHDPNSTRIPKEHILAIFPTEASWREVHKTAVMHNNFARRRIVTYVLFHSAIRNVEMPHVLEKGELLEQDQWPYSAIPEDVRQNRVAWLKWMTDLDEAISNAIIQSNWMLLLDREYKATAPVWKRFYDLIHQLDEAKKACEFTFMVMPPQKVLNQLAEMEVTMAMWNRRRHFLQRATIVGRAWEAKLHRPPPPWIDWNIVLTDILRAAGVEPLAGMSLNDEVEGEYESGHVSELEDTESEEEFDL</sequence>
<evidence type="ECO:0000313" key="3">
    <source>
        <dbReference type="Proteomes" id="UP001172673"/>
    </source>
</evidence>
<keyword evidence="3" id="KW-1185">Reference proteome</keyword>
<name>A0AA38WWI6_9EURO</name>
<accession>A0AA38WWI6</accession>
<evidence type="ECO:0000256" key="1">
    <source>
        <dbReference type="SAM" id="MobiDB-lite"/>
    </source>
</evidence>
<feature type="compositionally biased region" description="Basic residues" evidence="1">
    <location>
        <begin position="64"/>
        <end position="75"/>
    </location>
</feature>
<evidence type="ECO:0000313" key="2">
    <source>
        <dbReference type="EMBL" id="KAJ9602438.1"/>
    </source>
</evidence>
<feature type="compositionally biased region" description="Basic residues" evidence="1">
    <location>
        <begin position="1"/>
        <end position="15"/>
    </location>
</feature>
<organism evidence="2 3">
    <name type="scientific">Cladophialophora chaetospira</name>
    <dbReference type="NCBI Taxonomy" id="386627"/>
    <lineage>
        <taxon>Eukaryota</taxon>
        <taxon>Fungi</taxon>
        <taxon>Dikarya</taxon>
        <taxon>Ascomycota</taxon>
        <taxon>Pezizomycotina</taxon>
        <taxon>Eurotiomycetes</taxon>
        <taxon>Chaetothyriomycetidae</taxon>
        <taxon>Chaetothyriales</taxon>
        <taxon>Herpotrichiellaceae</taxon>
        <taxon>Cladophialophora</taxon>
    </lineage>
</organism>
<feature type="compositionally biased region" description="Basic and acidic residues" evidence="1">
    <location>
        <begin position="16"/>
        <end position="29"/>
    </location>
</feature>
<feature type="region of interest" description="Disordered" evidence="1">
    <location>
        <begin position="1"/>
        <end position="121"/>
    </location>
</feature>
<dbReference type="Proteomes" id="UP001172673">
    <property type="component" value="Unassembled WGS sequence"/>
</dbReference>
<gene>
    <name evidence="2" type="ORF">H2200_012980</name>
</gene>
<dbReference type="EMBL" id="JAPDRK010000026">
    <property type="protein sequence ID" value="KAJ9602438.1"/>
    <property type="molecule type" value="Genomic_DNA"/>
</dbReference>
<protein>
    <submittedName>
        <fullName evidence="2">Uncharacterized protein</fullName>
    </submittedName>
</protein>